<protein>
    <submittedName>
        <fullName evidence="1">Predicted protein</fullName>
    </submittedName>
</protein>
<dbReference type="InParanoid" id="D2V5M7"/>
<name>D2V5M7_NAEGR</name>
<dbReference type="EMBL" id="GG738853">
    <property type="protein sequence ID" value="EFC47826.1"/>
    <property type="molecule type" value="Genomic_DNA"/>
</dbReference>
<dbReference type="AlphaFoldDB" id="D2V5M7"/>
<dbReference type="GeneID" id="8849231"/>
<accession>D2V5M7</accession>
<reference evidence="1 2" key="1">
    <citation type="journal article" date="2010" name="Cell">
        <title>The genome of Naegleria gruberi illuminates early eukaryotic versatility.</title>
        <authorList>
            <person name="Fritz-Laylin L.K."/>
            <person name="Prochnik S.E."/>
            <person name="Ginger M.L."/>
            <person name="Dacks J.B."/>
            <person name="Carpenter M.L."/>
            <person name="Field M.C."/>
            <person name="Kuo A."/>
            <person name="Paredez A."/>
            <person name="Chapman J."/>
            <person name="Pham J."/>
            <person name="Shu S."/>
            <person name="Neupane R."/>
            <person name="Cipriano M."/>
            <person name="Mancuso J."/>
            <person name="Tu H."/>
            <person name="Salamov A."/>
            <person name="Lindquist E."/>
            <person name="Shapiro H."/>
            <person name="Lucas S."/>
            <person name="Grigoriev I.V."/>
            <person name="Cande W.Z."/>
            <person name="Fulton C."/>
            <person name="Rokhsar D.S."/>
            <person name="Dawson S.C."/>
        </authorList>
    </citation>
    <scope>NUCLEOTIDE SEQUENCE [LARGE SCALE GENOMIC DNA]</scope>
    <source>
        <strain evidence="1 2">NEG-M</strain>
    </source>
</reference>
<evidence type="ECO:0000313" key="1">
    <source>
        <dbReference type="EMBL" id="EFC47826.1"/>
    </source>
</evidence>
<proteinExistence type="predicted"/>
<gene>
    <name evidence="1" type="ORF">NAEGRDRAFT_64135</name>
</gene>
<keyword evidence="2" id="KW-1185">Reference proteome</keyword>
<dbReference type="VEuPathDB" id="AmoebaDB:NAEGRDRAFT_64135"/>
<dbReference type="KEGG" id="ngr:NAEGRDRAFT_64135"/>
<sequence length="343" mass="41331">MNNIERACRVLQEIIQTDQTTISKFKETSEMFNFWLTNNLDCFTLDQQIYLRFQYKKLDQIYWVMKEYYDRLNVVVDSSNYEACFELCVGNLSKFLDNDLFMETFIVNSITFDCNVWKGIYNKIFTNEMMINFYFLSRLSRYILLYRDLQKYLEDTDQKEKTDLLLKKLTEKIVFFSEQSTFLKDVKKNTEFLQSIELYMFDYLLVGLEFEIINSKEIGNQLIENGSIAISKLGELLLFKPNSNEIIYQHFLKVNINSDAELGNYERELEKVVDIRDMKRIRLFYGKDEIQINSKEYQIIFRFKKKENQISMWNALTMKRKAMPTYFEFKKAGNYHDIDFSFE</sequence>
<evidence type="ECO:0000313" key="2">
    <source>
        <dbReference type="Proteomes" id="UP000006671"/>
    </source>
</evidence>
<dbReference type="RefSeq" id="XP_002680570.1">
    <property type="nucleotide sequence ID" value="XM_002680524.1"/>
</dbReference>
<organism evidence="2">
    <name type="scientific">Naegleria gruberi</name>
    <name type="common">Amoeba</name>
    <dbReference type="NCBI Taxonomy" id="5762"/>
    <lineage>
        <taxon>Eukaryota</taxon>
        <taxon>Discoba</taxon>
        <taxon>Heterolobosea</taxon>
        <taxon>Tetramitia</taxon>
        <taxon>Eutetramitia</taxon>
        <taxon>Vahlkampfiidae</taxon>
        <taxon>Naegleria</taxon>
    </lineage>
</organism>
<dbReference type="Proteomes" id="UP000006671">
    <property type="component" value="Unassembled WGS sequence"/>
</dbReference>